<dbReference type="InterPro" id="IPR022049">
    <property type="entry name" value="FAM69_kinase_dom"/>
</dbReference>
<keyword evidence="3" id="KW-0964">Secreted</keyword>
<protein>
    <submittedName>
        <fullName evidence="8">C3orf58 protein</fullName>
    </submittedName>
</protein>
<dbReference type="Proteomes" id="UP000838412">
    <property type="component" value="Chromosome 2"/>
</dbReference>
<evidence type="ECO:0000256" key="1">
    <source>
        <dbReference type="ARBA" id="ARBA00004613"/>
    </source>
</evidence>
<feature type="region of interest" description="Disordered" evidence="5">
    <location>
        <begin position="365"/>
        <end position="389"/>
    </location>
</feature>
<dbReference type="InterPro" id="IPR020519">
    <property type="entry name" value="DIPK2A/B"/>
</dbReference>
<dbReference type="InterPro" id="IPR011009">
    <property type="entry name" value="Kinase-like_dom_sf"/>
</dbReference>
<evidence type="ECO:0000259" key="7">
    <source>
        <dbReference type="Pfam" id="PF12260"/>
    </source>
</evidence>
<dbReference type="Pfam" id="PF12260">
    <property type="entry name" value="PIP49_C"/>
    <property type="match status" value="1"/>
</dbReference>
<accession>A0A8J9ZKY5</accession>
<comment type="subcellular location">
    <subcellularLocation>
        <location evidence="1">Secreted</location>
    </subcellularLocation>
</comment>
<sequence>MALWRWHHVLPRERRSAKVKVFLLAVLLLAGIVYILKVNQGGYSVTDDVEISWAEAEKCPACFGDTCELLHRGHFRKVHSDKPLKKGPVSIGNVDGTTVIAKALGEEEVWQRYDRYICRMASRPAQCSSSSFILETMLVTDVALKLGWLREAWRISHKVKSTLSVCLSARFLHEVKQLYVESDSVEVDSVGRAFLSTSLLLNEEAVLLRYFTTKSTTLWSFPKFYGACGRVIVVEHAGGTLDTFMDSPWEVRADIAVQLLQLIGTLLEKDPDWVLFFVDVSLQNFAVDSRGWVRLIDLDDVMVIDRRTVVTHEEQTETCNEQCYMDFQQKLFSDQHHCNDILKYTPMMYASICARLLSNLHKHPERRKWGETSEESEEQNVGDKGLLHDPPIEIMGPLEGALGQCVQETEPGGRLNAVLTLQRILKMT</sequence>
<reference evidence="8" key="1">
    <citation type="submission" date="2022-01" db="EMBL/GenBank/DDBJ databases">
        <authorList>
            <person name="Braso-Vives M."/>
        </authorList>
    </citation>
    <scope>NUCLEOTIDE SEQUENCE</scope>
</reference>
<keyword evidence="4" id="KW-0732">Signal</keyword>
<dbReference type="PANTHER" id="PTHR32073">
    <property type="entry name" value="GH11358P"/>
    <property type="match status" value="1"/>
</dbReference>
<evidence type="ECO:0000313" key="8">
    <source>
        <dbReference type="EMBL" id="CAH1255118.1"/>
    </source>
</evidence>
<keyword evidence="6" id="KW-1133">Transmembrane helix</keyword>
<proteinExistence type="inferred from homology"/>
<keyword evidence="6" id="KW-0472">Membrane</keyword>
<keyword evidence="9" id="KW-1185">Reference proteome</keyword>
<feature type="transmembrane region" description="Helical" evidence="6">
    <location>
        <begin position="21"/>
        <end position="38"/>
    </location>
</feature>
<gene>
    <name evidence="8" type="primary">C3orf58</name>
    <name evidence="8" type="ORF">BLAG_LOCUS14284</name>
</gene>
<organism evidence="8 9">
    <name type="scientific">Branchiostoma lanceolatum</name>
    <name type="common">Common lancelet</name>
    <name type="synonym">Amphioxus lanceolatum</name>
    <dbReference type="NCBI Taxonomy" id="7740"/>
    <lineage>
        <taxon>Eukaryota</taxon>
        <taxon>Metazoa</taxon>
        <taxon>Chordata</taxon>
        <taxon>Cephalochordata</taxon>
        <taxon>Leptocardii</taxon>
        <taxon>Amphioxiformes</taxon>
        <taxon>Branchiostomatidae</taxon>
        <taxon>Branchiostoma</taxon>
    </lineage>
</organism>
<evidence type="ECO:0000256" key="2">
    <source>
        <dbReference type="ARBA" id="ARBA00006338"/>
    </source>
</evidence>
<dbReference type="GO" id="GO:0005576">
    <property type="term" value="C:extracellular region"/>
    <property type="evidence" value="ECO:0007669"/>
    <property type="project" value="UniProtKB-SubCell"/>
</dbReference>
<dbReference type="SUPFAM" id="SSF56112">
    <property type="entry name" value="Protein kinase-like (PK-like)"/>
    <property type="match status" value="1"/>
</dbReference>
<evidence type="ECO:0000256" key="3">
    <source>
        <dbReference type="ARBA" id="ARBA00022525"/>
    </source>
</evidence>
<dbReference type="EMBL" id="OV696687">
    <property type="protein sequence ID" value="CAH1255118.1"/>
    <property type="molecule type" value="Genomic_DNA"/>
</dbReference>
<evidence type="ECO:0000256" key="4">
    <source>
        <dbReference type="ARBA" id="ARBA00022729"/>
    </source>
</evidence>
<comment type="similarity">
    <text evidence="2">Belongs to the DIPK family.</text>
</comment>
<keyword evidence="6" id="KW-0812">Transmembrane</keyword>
<evidence type="ECO:0000256" key="5">
    <source>
        <dbReference type="SAM" id="MobiDB-lite"/>
    </source>
</evidence>
<evidence type="ECO:0000256" key="6">
    <source>
        <dbReference type="SAM" id="Phobius"/>
    </source>
</evidence>
<evidence type="ECO:0000313" key="9">
    <source>
        <dbReference type="Proteomes" id="UP000838412"/>
    </source>
</evidence>
<dbReference type="PANTHER" id="PTHR32073:SF10">
    <property type="entry name" value="FAM69 PROTEIN-KINASE DOMAIN-CONTAINING PROTEIN"/>
    <property type="match status" value="1"/>
</dbReference>
<dbReference type="AlphaFoldDB" id="A0A8J9ZKY5"/>
<feature type="domain" description="FAM69 protein-kinase" evidence="7">
    <location>
        <begin position="198"/>
        <end position="406"/>
    </location>
</feature>
<dbReference type="OrthoDB" id="10035316at2759"/>
<name>A0A8J9ZKY5_BRALA</name>